<dbReference type="PANTHER" id="PTHR43619">
    <property type="entry name" value="S-ADENOSYL-L-METHIONINE-DEPENDENT METHYLTRANSFERASE YKTD-RELATED"/>
    <property type="match status" value="1"/>
</dbReference>
<proteinExistence type="inferred from homology"/>
<dbReference type="Proteomes" id="UP000660680">
    <property type="component" value="Unassembled WGS sequence"/>
</dbReference>
<evidence type="ECO:0000256" key="4">
    <source>
        <dbReference type="ARBA" id="ARBA00022679"/>
    </source>
</evidence>
<keyword evidence="8" id="KW-1185">Reference proteome</keyword>
<dbReference type="PANTHER" id="PTHR43619:SF2">
    <property type="entry name" value="S-ADENOSYL-L-METHIONINE-DEPENDENT METHYLTRANSFERASES SUPERFAMILY PROTEIN"/>
    <property type="match status" value="1"/>
</dbReference>
<reference evidence="7" key="2">
    <citation type="submission" date="2020-09" db="EMBL/GenBank/DDBJ databases">
        <authorList>
            <person name="Sun Q."/>
            <person name="Ohkuma M."/>
        </authorList>
    </citation>
    <scope>NUCLEOTIDE SEQUENCE</scope>
    <source>
        <strain evidence="7">JCM 3276</strain>
    </source>
</reference>
<dbReference type="InterPro" id="IPR011610">
    <property type="entry name" value="SAM_mthyl_Trfase_ML2640-like"/>
</dbReference>
<sequence>MAGHVADSTAEAATLLRAAGALVPDRGLRGPDTMAARFIPWSARAGALVKVPVVRSLLVRALRRAWPGALWFEVVRTRHMDQVLRDEVADGATQVVILGAGFDSRAYRMAETLAATTVYEVDHPDTSARKRERLRAVVAEIPANVRFVTVDLNHQDLAEALADKGFSPTVRTVVIWSGVAPYLTPEGVELTLRWMATQNRDSAIVFDYCWQEVLDGTSTNENALTVARWVATRGEPWRSGIPEGRTAEYLARLGLRVAEDLTIPEARARHLGERPVPIWDFGGFVVARPA</sequence>
<keyword evidence="3 6" id="KW-0489">Methyltransferase</keyword>
<dbReference type="GO" id="GO:0008168">
    <property type="term" value="F:methyltransferase activity"/>
    <property type="evidence" value="ECO:0007669"/>
    <property type="project" value="UniProtKB-UniRule"/>
</dbReference>
<evidence type="ECO:0000313" key="8">
    <source>
        <dbReference type="Proteomes" id="UP000660680"/>
    </source>
</evidence>
<comment type="similarity">
    <text evidence="2 6">Belongs to the UPF0677 family.</text>
</comment>
<dbReference type="InterPro" id="IPR029063">
    <property type="entry name" value="SAM-dependent_MTases_sf"/>
</dbReference>
<accession>A0A918GKH5</accession>
<name>A0A918GKH5_9PSEU</name>
<dbReference type="Gene3D" id="3.40.50.150">
    <property type="entry name" value="Vaccinia Virus protein VP39"/>
    <property type="match status" value="1"/>
</dbReference>
<reference evidence="7" key="1">
    <citation type="journal article" date="2014" name="Int. J. Syst. Evol. Microbiol.">
        <title>Complete genome sequence of Corynebacterium casei LMG S-19264T (=DSM 44701T), isolated from a smear-ripened cheese.</title>
        <authorList>
            <consortium name="US DOE Joint Genome Institute (JGI-PGF)"/>
            <person name="Walter F."/>
            <person name="Albersmeier A."/>
            <person name="Kalinowski J."/>
            <person name="Ruckert C."/>
        </authorList>
    </citation>
    <scope>NUCLEOTIDE SEQUENCE</scope>
    <source>
        <strain evidence="7">JCM 3276</strain>
    </source>
</reference>
<dbReference type="GO" id="GO:0032259">
    <property type="term" value="P:methylation"/>
    <property type="evidence" value="ECO:0007669"/>
    <property type="project" value="UniProtKB-KW"/>
</dbReference>
<comment type="caution">
    <text evidence="7">The sequence shown here is derived from an EMBL/GenBank/DDBJ whole genome shotgun (WGS) entry which is preliminary data.</text>
</comment>
<evidence type="ECO:0000256" key="2">
    <source>
        <dbReference type="ARBA" id="ARBA00008138"/>
    </source>
</evidence>
<keyword evidence="5 6" id="KW-0949">S-adenosyl-L-methionine</keyword>
<evidence type="ECO:0000256" key="1">
    <source>
        <dbReference type="ARBA" id="ARBA00003907"/>
    </source>
</evidence>
<dbReference type="EC" id="2.1.1.-" evidence="6"/>
<evidence type="ECO:0000256" key="6">
    <source>
        <dbReference type="RuleBase" id="RU362030"/>
    </source>
</evidence>
<evidence type="ECO:0000313" key="7">
    <source>
        <dbReference type="EMBL" id="GGS42424.1"/>
    </source>
</evidence>
<keyword evidence="4" id="KW-0808">Transferase</keyword>
<evidence type="ECO:0000256" key="3">
    <source>
        <dbReference type="ARBA" id="ARBA00022603"/>
    </source>
</evidence>
<comment type="function">
    <text evidence="1 6">Exhibits S-adenosyl-L-methionine-dependent methyltransferase activity.</text>
</comment>
<dbReference type="Pfam" id="PF04072">
    <property type="entry name" value="LCM"/>
    <property type="match status" value="1"/>
</dbReference>
<dbReference type="AlphaFoldDB" id="A0A918GKH5"/>
<gene>
    <name evidence="7" type="ORF">GCM10010171_41610</name>
</gene>
<dbReference type="NCBIfam" id="TIGR00027">
    <property type="entry name" value="mthyl_TIGR00027"/>
    <property type="match status" value="1"/>
</dbReference>
<dbReference type="SUPFAM" id="SSF53335">
    <property type="entry name" value="S-adenosyl-L-methionine-dependent methyltransferases"/>
    <property type="match status" value="1"/>
</dbReference>
<dbReference type="InterPro" id="IPR007213">
    <property type="entry name" value="Ppm1/Ppm2/Tcmp"/>
</dbReference>
<dbReference type="RefSeq" id="WP_189212191.1">
    <property type="nucleotide sequence ID" value="NZ_BMRB01000003.1"/>
</dbReference>
<protein>
    <recommendedName>
        <fullName evidence="6">S-adenosyl-L-methionine-dependent methyltransferase</fullName>
        <ecNumber evidence="6">2.1.1.-</ecNumber>
    </recommendedName>
</protein>
<organism evidence="7 8">
    <name type="scientific">Actinokineospora fastidiosa</name>
    <dbReference type="NCBI Taxonomy" id="1816"/>
    <lineage>
        <taxon>Bacteria</taxon>
        <taxon>Bacillati</taxon>
        <taxon>Actinomycetota</taxon>
        <taxon>Actinomycetes</taxon>
        <taxon>Pseudonocardiales</taxon>
        <taxon>Pseudonocardiaceae</taxon>
        <taxon>Actinokineospora</taxon>
    </lineage>
</organism>
<evidence type="ECO:0000256" key="5">
    <source>
        <dbReference type="ARBA" id="ARBA00022691"/>
    </source>
</evidence>
<dbReference type="EMBL" id="BMRB01000003">
    <property type="protein sequence ID" value="GGS42424.1"/>
    <property type="molecule type" value="Genomic_DNA"/>
</dbReference>